<evidence type="ECO:0000256" key="1">
    <source>
        <dbReference type="SAM" id="MobiDB-lite"/>
    </source>
</evidence>
<proteinExistence type="predicted"/>
<evidence type="ECO:0000259" key="2">
    <source>
        <dbReference type="Pfam" id="PF14479"/>
    </source>
</evidence>
<dbReference type="GeneID" id="34607912"/>
<dbReference type="Pfam" id="PF14479">
    <property type="entry name" value="HeLo"/>
    <property type="match status" value="1"/>
</dbReference>
<dbReference type="STRING" id="1073090.A0A1L9S6I5"/>
<organism evidence="3 4">
    <name type="scientific">Penicilliopsis zonata CBS 506.65</name>
    <dbReference type="NCBI Taxonomy" id="1073090"/>
    <lineage>
        <taxon>Eukaryota</taxon>
        <taxon>Fungi</taxon>
        <taxon>Dikarya</taxon>
        <taxon>Ascomycota</taxon>
        <taxon>Pezizomycotina</taxon>
        <taxon>Eurotiomycetes</taxon>
        <taxon>Eurotiomycetidae</taxon>
        <taxon>Eurotiales</taxon>
        <taxon>Aspergillaceae</taxon>
        <taxon>Penicilliopsis</taxon>
    </lineage>
</organism>
<dbReference type="OrthoDB" id="20872at2759"/>
<dbReference type="Gene3D" id="1.20.120.1020">
    <property type="entry name" value="Prion-inhibition and propagation, HeLo domain"/>
    <property type="match status" value="1"/>
</dbReference>
<name>A0A1L9S6I5_9EURO</name>
<evidence type="ECO:0000313" key="4">
    <source>
        <dbReference type="Proteomes" id="UP000184188"/>
    </source>
</evidence>
<protein>
    <recommendedName>
        <fullName evidence="2">Prion-inhibition and propagation HeLo domain-containing protein</fullName>
    </recommendedName>
</protein>
<dbReference type="AlphaFoldDB" id="A0A1L9S6I5"/>
<accession>A0A1L9S6I5</accession>
<dbReference type="VEuPathDB" id="FungiDB:ASPZODRAFT_1258731"/>
<dbReference type="PANTHER" id="PTHR37542">
    <property type="entry name" value="HELO DOMAIN-CONTAINING PROTEIN-RELATED"/>
    <property type="match status" value="1"/>
</dbReference>
<dbReference type="EMBL" id="KV878356">
    <property type="protein sequence ID" value="OJJ42792.1"/>
    <property type="molecule type" value="Genomic_DNA"/>
</dbReference>
<sequence length="258" mass="29337">MASVVSFVFSLPSVFTSCVDCFQYFHLEHTFGIDYENSLIQLDVAHLRLSRWGESIRIETDQPLIESEAERDHAKNLLQAIINTFDDARRVSSRYNNAAKMVEPCETPSFQRQPSFQTSPVHGKLRKMAHRRQKGTGFLRRVKWALHDKKTLDDLIEKVTKYTDQLVELFPAAPLAAMESDESSQTGEHESLQTAAVMADVDNGPEKPLVTEIEMPRGHEYHFTEVEDEAWMLNGDYVASGSVCEGRSHSYGEMRAHD</sequence>
<dbReference type="RefSeq" id="XP_022577302.1">
    <property type="nucleotide sequence ID" value="XM_022721447.1"/>
</dbReference>
<feature type="region of interest" description="Disordered" evidence="1">
    <location>
        <begin position="107"/>
        <end position="130"/>
    </location>
</feature>
<gene>
    <name evidence="3" type="ORF">ASPZODRAFT_1258731</name>
</gene>
<feature type="domain" description="Prion-inhibition and propagation HeLo" evidence="2">
    <location>
        <begin position="8"/>
        <end position="175"/>
    </location>
</feature>
<dbReference type="Proteomes" id="UP000184188">
    <property type="component" value="Unassembled WGS sequence"/>
</dbReference>
<keyword evidence="4" id="KW-1185">Reference proteome</keyword>
<dbReference type="InterPro" id="IPR038305">
    <property type="entry name" value="HeLo_sf"/>
</dbReference>
<reference evidence="4" key="1">
    <citation type="journal article" date="2017" name="Genome Biol.">
        <title>Comparative genomics reveals high biological diversity and specific adaptations in the industrially and medically important fungal genus Aspergillus.</title>
        <authorList>
            <person name="de Vries R.P."/>
            <person name="Riley R."/>
            <person name="Wiebenga A."/>
            <person name="Aguilar-Osorio G."/>
            <person name="Amillis S."/>
            <person name="Uchima C.A."/>
            <person name="Anderluh G."/>
            <person name="Asadollahi M."/>
            <person name="Askin M."/>
            <person name="Barry K."/>
            <person name="Battaglia E."/>
            <person name="Bayram O."/>
            <person name="Benocci T."/>
            <person name="Braus-Stromeyer S.A."/>
            <person name="Caldana C."/>
            <person name="Canovas D."/>
            <person name="Cerqueira G.C."/>
            <person name="Chen F."/>
            <person name="Chen W."/>
            <person name="Choi C."/>
            <person name="Clum A."/>
            <person name="Dos Santos R.A."/>
            <person name="Damasio A.R."/>
            <person name="Diallinas G."/>
            <person name="Emri T."/>
            <person name="Fekete E."/>
            <person name="Flipphi M."/>
            <person name="Freyberg S."/>
            <person name="Gallo A."/>
            <person name="Gournas C."/>
            <person name="Habgood R."/>
            <person name="Hainaut M."/>
            <person name="Harispe M.L."/>
            <person name="Henrissat B."/>
            <person name="Hilden K.S."/>
            <person name="Hope R."/>
            <person name="Hossain A."/>
            <person name="Karabika E."/>
            <person name="Karaffa L."/>
            <person name="Karanyi Z."/>
            <person name="Krasevec N."/>
            <person name="Kuo A."/>
            <person name="Kusch H."/>
            <person name="LaButti K."/>
            <person name="Lagendijk E.L."/>
            <person name="Lapidus A."/>
            <person name="Levasseur A."/>
            <person name="Lindquist E."/>
            <person name="Lipzen A."/>
            <person name="Logrieco A.F."/>
            <person name="MacCabe A."/>
            <person name="Maekelae M.R."/>
            <person name="Malavazi I."/>
            <person name="Melin P."/>
            <person name="Meyer V."/>
            <person name="Mielnichuk N."/>
            <person name="Miskei M."/>
            <person name="Molnar A.P."/>
            <person name="Mule G."/>
            <person name="Ngan C.Y."/>
            <person name="Orejas M."/>
            <person name="Orosz E."/>
            <person name="Ouedraogo J.P."/>
            <person name="Overkamp K.M."/>
            <person name="Park H.-S."/>
            <person name="Perrone G."/>
            <person name="Piumi F."/>
            <person name="Punt P.J."/>
            <person name="Ram A.F."/>
            <person name="Ramon A."/>
            <person name="Rauscher S."/>
            <person name="Record E."/>
            <person name="Riano-Pachon D.M."/>
            <person name="Robert V."/>
            <person name="Roehrig J."/>
            <person name="Ruller R."/>
            <person name="Salamov A."/>
            <person name="Salih N.S."/>
            <person name="Samson R.A."/>
            <person name="Sandor E."/>
            <person name="Sanguinetti M."/>
            <person name="Schuetze T."/>
            <person name="Sepcic K."/>
            <person name="Shelest E."/>
            <person name="Sherlock G."/>
            <person name="Sophianopoulou V."/>
            <person name="Squina F.M."/>
            <person name="Sun H."/>
            <person name="Susca A."/>
            <person name="Todd R.B."/>
            <person name="Tsang A."/>
            <person name="Unkles S.E."/>
            <person name="van de Wiele N."/>
            <person name="van Rossen-Uffink D."/>
            <person name="Oliveira J.V."/>
            <person name="Vesth T.C."/>
            <person name="Visser J."/>
            <person name="Yu J.-H."/>
            <person name="Zhou M."/>
            <person name="Andersen M.R."/>
            <person name="Archer D.B."/>
            <person name="Baker S.E."/>
            <person name="Benoit I."/>
            <person name="Brakhage A.A."/>
            <person name="Braus G.H."/>
            <person name="Fischer R."/>
            <person name="Frisvad J.C."/>
            <person name="Goldman G.H."/>
            <person name="Houbraken J."/>
            <person name="Oakley B."/>
            <person name="Pocsi I."/>
            <person name="Scazzocchio C."/>
            <person name="Seiboth B."/>
            <person name="vanKuyk P.A."/>
            <person name="Wortman J."/>
            <person name="Dyer P.S."/>
            <person name="Grigoriev I.V."/>
        </authorList>
    </citation>
    <scope>NUCLEOTIDE SEQUENCE [LARGE SCALE GENOMIC DNA]</scope>
    <source>
        <strain evidence="4">CBS 506.65</strain>
    </source>
</reference>
<dbReference type="PANTHER" id="PTHR37542:SF3">
    <property type="entry name" value="PRION-INHIBITION AND PROPAGATION HELO DOMAIN-CONTAINING PROTEIN"/>
    <property type="match status" value="1"/>
</dbReference>
<evidence type="ECO:0000313" key="3">
    <source>
        <dbReference type="EMBL" id="OJJ42792.1"/>
    </source>
</evidence>
<dbReference type="InterPro" id="IPR029498">
    <property type="entry name" value="HeLo_dom"/>
</dbReference>
<feature type="compositionally biased region" description="Polar residues" evidence="1">
    <location>
        <begin position="108"/>
        <end position="120"/>
    </location>
</feature>